<organism evidence="1 2">
    <name type="scientific">Prunus persica</name>
    <name type="common">Peach</name>
    <name type="synonym">Amygdalus persica</name>
    <dbReference type="NCBI Taxonomy" id="3760"/>
    <lineage>
        <taxon>Eukaryota</taxon>
        <taxon>Viridiplantae</taxon>
        <taxon>Streptophyta</taxon>
        <taxon>Embryophyta</taxon>
        <taxon>Tracheophyta</taxon>
        <taxon>Spermatophyta</taxon>
        <taxon>Magnoliopsida</taxon>
        <taxon>eudicotyledons</taxon>
        <taxon>Gunneridae</taxon>
        <taxon>Pentapetalae</taxon>
        <taxon>rosids</taxon>
        <taxon>fabids</taxon>
        <taxon>Rosales</taxon>
        <taxon>Rosaceae</taxon>
        <taxon>Amygdaloideae</taxon>
        <taxon>Amygdaleae</taxon>
        <taxon>Prunus</taxon>
    </lineage>
</organism>
<accession>A0A251RHP8</accession>
<reference evidence="1 2" key="1">
    <citation type="journal article" date="2013" name="Nat. Genet.">
        <title>The high-quality draft genome of peach (Prunus persica) identifies unique patterns of genetic diversity, domestication and genome evolution.</title>
        <authorList>
            <consortium name="International Peach Genome Initiative"/>
            <person name="Verde I."/>
            <person name="Abbott A.G."/>
            <person name="Scalabrin S."/>
            <person name="Jung S."/>
            <person name="Shu S."/>
            <person name="Marroni F."/>
            <person name="Zhebentyayeva T."/>
            <person name="Dettori M.T."/>
            <person name="Grimwood J."/>
            <person name="Cattonaro F."/>
            <person name="Zuccolo A."/>
            <person name="Rossini L."/>
            <person name="Jenkins J."/>
            <person name="Vendramin E."/>
            <person name="Meisel L.A."/>
            <person name="Decroocq V."/>
            <person name="Sosinski B."/>
            <person name="Prochnik S."/>
            <person name="Mitros T."/>
            <person name="Policriti A."/>
            <person name="Cipriani G."/>
            <person name="Dondini L."/>
            <person name="Ficklin S."/>
            <person name="Goodstein D.M."/>
            <person name="Xuan P."/>
            <person name="Del Fabbro C."/>
            <person name="Aramini V."/>
            <person name="Copetti D."/>
            <person name="Gonzalez S."/>
            <person name="Horner D.S."/>
            <person name="Falchi R."/>
            <person name="Lucas S."/>
            <person name="Mica E."/>
            <person name="Maldonado J."/>
            <person name="Lazzari B."/>
            <person name="Bielenberg D."/>
            <person name="Pirona R."/>
            <person name="Miculan M."/>
            <person name="Barakat A."/>
            <person name="Testolin R."/>
            <person name="Stella A."/>
            <person name="Tartarini S."/>
            <person name="Tonutti P."/>
            <person name="Arus P."/>
            <person name="Orellana A."/>
            <person name="Wells C."/>
            <person name="Main D."/>
            <person name="Vizzotto G."/>
            <person name="Silva H."/>
            <person name="Salamini F."/>
            <person name="Schmutz J."/>
            <person name="Morgante M."/>
            <person name="Rokhsar D.S."/>
        </authorList>
    </citation>
    <scope>NUCLEOTIDE SEQUENCE [LARGE SCALE GENOMIC DNA]</scope>
    <source>
        <strain evidence="2">cv. Nemared</strain>
    </source>
</reference>
<dbReference type="EMBL" id="CM007651">
    <property type="protein sequence ID" value="ONI35594.1"/>
    <property type="molecule type" value="Genomic_DNA"/>
</dbReference>
<dbReference type="Proteomes" id="UP000006882">
    <property type="component" value="Chromosome G1"/>
</dbReference>
<gene>
    <name evidence="1" type="ORF">PRUPE_1G544600</name>
</gene>
<sequence length="71" mass="8056">MQSFCSSSSYNYYPLEVSGVNTFHEAQNLTISPDLSLTPLLSWLRGGPGRSSRIGNFFELMYCFEAKRKPK</sequence>
<protein>
    <submittedName>
        <fullName evidence="1">Uncharacterized protein</fullName>
    </submittedName>
</protein>
<evidence type="ECO:0000313" key="2">
    <source>
        <dbReference type="Proteomes" id="UP000006882"/>
    </source>
</evidence>
<keyword evidence="2" id="KW-1185">Reference proteome</keyword>
<name>A0A251RHP8_PRUPE</name>
<evidence type="ECO:0000313" key="1">
    <source>
        <dbReference type="EMBL" id="ONI35594.1"/>
    </source>
</evidence>
<dbReference type="AlphaFoldDB" id="A0A251RHP8"/>
<dbReference type="Gramene" id="ONI35594">
    <property type="protein sequence ID" value="ONI35594"/>
    <property type="gene ID" value="PRUPE_1G544600"/>
</dbReference>
<proteinExistence type="predicted"/>